<evidence type="ECO:0000313" key="3">
    <source>
        <dbReference type="Proteomes" id="UP001497516"/>
    </source>
</evidence>
<dbReference type="AlphaFoldDB" id="A0AAV2E952"/>
<feature type="region of interest" description="Disordered" evidence="1">
    <location>
        <begin position="1"/>
        <end position="25"/>
    </location>
</feature>
<organism evidence="2 3">
    <name type="scientific">Linum trigynum</name>
    <dbReference type="NCBI Taxonomy" id="586398"/>
    <lineage>
        <taxon>Eukaryota</taxon>
        <taxon>Viridiplantae</taxon>
        <taxon>Streptophyta</taxon>
        <taxon>Embryophyta</taxon>
        <taxon>Tracheophyta</taxon>
        <taxon>Spermatophyta</taxon>
        <taxon>Magnoliopsida</taxon>
        <taxon>eudicotyledons</taxon>
        <taxon>Gunneridae</taxon>
        <taxon>Pentapetalae</taxon>
        <taxon>rosids</taxon>
        <taxon>fabids</taxon>
        <taxon>Malpighiales</taxon>
        <taxon>Linaceae</taxon>
        <taxon>Linum</taxon>
    </lineage>
</organism>
<evidence type="ECO:0000256" key="1">
    <source>
        <dbReference type="SAM" id="MobiDB-lite"/>
    </source>
</evidence>
<keyword evidence="3" id="KW-1185">Reference proteome</keyword>
<feature type="compositionally biased region" description="Low complexity" evidence="1">
    <location>
        <begin position="59"/>
        <end position="68"/>
    </location>
</feature>
<dbReference type="Proteomes" id="UP001497516">
    <property type="component" value="Chromosome 4"/>
</dbReference>
<feature type="compositionally biased region" description="Acidic residues" evidence="1">
    <location>
        <begin position="7"/>
        <end position="25"/>
    </location>
</feature>
<feature type="region of interest" description="Disordered" evidence="1">
    <location>
        <begin position="43"/>
        <end position="68"/>
    </location>
</feature>
<reference evidence="2 3" key="1">
    <citation type="submission" date="2024-04" db="EMBL/GenBank/DDBJ databases">
        <authorList>
            <person name="Fracassetti M."/>
        </authorList>
    </citation>
    <scope>NUCLEOTIDE SEQUENCE [LARGE SCALE GENOMIC DNA]</scope>
</reference>
<dbReference type="EMBL" id="OZ034817">
    <property type="protein sequence ID" value="CAL1382344.1"/>
    <property type="molecule type" value="Genomic_DNA"/>
</dbReference>
<sequence>MHWLSSDSEEDGGEDEAREALEEEGIMAPIFLPSFAAALQELYGSDSESDSPVARKTDVVSSSDSSDP</sequence>
<accession>A0AAV2E952</accession>
<protein>
    <submittedName>
        <fullName evidence="2">Uncharacterized protein</fullName>
    </submittedName>
</protein>
<gene>
    <name evidence="2" type="ORF">LTRI10_LOCUS23672</name>
</gene>
<evidence type="ECO:0000313" key="2">
    <source>
        <dbReference type="EMBL" id="CAL1382344.1"/>
    </source>
</evidence>
<name>A0AAV2E952_9ROSI</name>
<proteinExistence type="predicted"/>